<dbReference type="EMBL" id="JSUM01000017">
    <property type="protein sequence ID" value="KGQ69533.1"/>
    <property type="molecule type" value="Genomic_DNA"/>
</dbReference>
<gene>
    <name evidence="10" type="primary">proC</name>
    <name evidence="16" type="ORF">OA57_10990</name>
</gene>
<comment type="function">
    <text evidence="10">Catalyzes the reduction of 1-pyrroline-5-carboxylate (PCA) to L-proline.</text>
</comment>
<dbReference type="PANTHER" id="PTHR11645:SF0">
    <property type="entry name" value="PYRROLINE-5-CARBOXYLATE REDUCTASE 3"/>
    <property type="match status" value="1"/>
</dbReference>
<dbReference type="Pfam" id="PF03807">
    <property type="entry name" value="F420_oxidored"/>
    <property type="match status" value="1"/>
</dbReference>
<dbReference type="UniPathway" id="UPA00098">
    <property type="reaction ID" value="UER00361"/>
</dbReference>
<sequence>MQHKLIAFIGAGNMTQAIIHGLLNSGYPAGNIVASNPSPAKLERLAAWGVRTTHDNRAAAESAEMVVLAVKPQLMATACADIADLDFSRKLLLSIAAGISVQRLTQLLPSAVAVIRVMPNTPSLLSAGMAGLFANAACGQADRSFAADLMQAVGQICWLEQESDINTVIAASGSSPAYFFLFLEAMQQQIIKMGLDSRTARELIQQAMAGAAKMVIDNPQTDLSTLREQVTSKGGTTAAAIDVFQQHNLNEIIAKAMQAAVARAQEMETLF</sequence>
<evidence type="ECO:0000256" key="8">
    <source>
        <dbReference type="ARBA" id="ARBA00050547"/>
    </source>
</evidence>
<proteinExistence type="inferred from homology"/>
<accession>A0A0A3AJF2</accession>
<evidence type="ECO:0000256" key="11">
    <source>
        <dbReference type="NCBIfam" id="TIGR00112"/>
    </source>
</evidence>
<comment type="catalytic activity">
    <reaction evidence="8 10">
        <text>L-proline + NAD(+) = (S)-1-pyrroline-5-carboxylate + NADH + 2 H(+)</text>
        <dbReference type="Rhea" id="RHEA:14105"/>
        <dbReference type="ChEBI" id="CHEBI:15378"/>
        <dbReference type="ChEBI" id="CHEBI:17388"/>
        <dbReference type="ChEBI" id="CHEBI:57540"/>
        <dbReference type="ChEBI" id="CHEBI:57945"/>
        <dbReference type="ChEBI" id="CHEBI:60039"/>
        <dbReference type="EC" id="1.5.1.2"/>
    </reaction>
</comment>
<feature type="domain" description="Pyrroline-5-carboxylate reductase dimerisation" evidence="15">
    <location>
        <begin position="162"/>
        <end position="267"/>
    </location>
</feature>
<reference evidence="16 17" key="1">
    <citation type="submission" date="2014-11" db="EMBL/GenBank/DDBJ databases">
        <title>Draft genome sequence of Chelonobacter oris 1662T, associated with respiratory disease in Hermann's Tortoises.</title>
        <authorList>
            <person name="Kudirkiene E."/>
            <person name="Hansen M.J."/>
            <person name="Bojesen A.M."/>
        </authorList>
    </citation>
    <scope>NUCLEOTIDE SEQUENCE [LARGE SCALE GENOMIC DNA]</scope>
    <source>
        <strain evidence="16 17">1662</strain>
    </source>
</reference>
<dbReference type="InterPro" id="IPR028939">
    <property type="entry name" value="P5C_Rdtase_cat_N"/>
</dbReference>
<comment type="pathway">
    <text evidence="1 10 13">Amino-acid biosynthesis; L-proline biosynthesis; L-proline from L-glutamate 5-semialdehyde: step 1/1.</text>
</comment>
<keyword evidence="6 10" id="KW-0521">NADP</keyword>
<evidence type="ECO:0000256" key="6">
    <source>
        <dbReference type="ARBA" id="ARBA00022857"/>
    </source>
</evidence>
<dbReference type="Gene3D" id="1.10.3730.10">
    <property type="entry name" value="ProC C-terminal domain-like"/>
    <property type="match status" value="1"/>
</dbReference>
<dbReference type="Gene3D" id="3.40.50.720">
    <property type="entry name" value="NAD(P)-binding Rossmann-like Domain"/>
    <property type="match status" value="1"/>
</dbReference>
<keyword evidence="7 10" id="KW-0560">Oxidoreductase</keyword>
<evidence type="ECO:0000256" key="5">
    <source>
        <dbReference type="ARBA" id="ARBA00022650"/>
    </source>
</evidence>
<dbReference type="SUPFAM" id="SSF51735">
    <property type="entry name" value="NAD(P)-binding Rossmann-fold domains"/>
    <property type="match status" value="1"/>
</dbReference>
<keyword evidence="4 10" id="KW-0028">Amino-acid biosynthesis</keyword>
<evidence type="ECO:0000256" key="7">
    <source>
        <dbReference type="ARBA" id="ARBA00023002"/>
    </source>
</evidence>
<dbReference type="Pfam" id="PF14748">
    <property type="entry name" value="P5CR_dimer"/>
    <property type="match status" value="1"/>
</dbReference>
<dbReference type="FunFam" id="1.10.3730.10:FF:000001">
    <property type="entry name" value="Pyrroline-5-carboxylate reductase"/>
    <property type="match status" value="1"/>
</dbReference>
<dbReference type="GO" id="GO:0005737">
    <property type="term" value="C:cytoplasm"/>
    <property type="evidence" value="ECO:0007669"/>
    <property type="project" value="UniProtKB-SubCell"/>
</dbReference>
<dbReference type="HAMAP" id="MF_01925">
    <property type="entry name" value="P5C_reductase"/>
    <property type="match status" value="1"/>
</dbReference>
<evidence type="ECO:0000313" key="17">
    <source>
        <dbReference type="Proteomes" id="UP000030380"/>
    </source>
</evidence>
<dbReference type="PROSITE" id="PS00521">
    <property type="entry name" value="P5CR"/>
    <property type="match status" value="1"/>
</dbReference>
<dbReference type="AlphaFoldDB" id="A0A0A3AJF2"/>
<evidence type="ECO:0000256" key="9">
    <source>
        <dbReference type="ARBA" id="ARBA00052690"/>
    </source>
</evidence>
<evidence type="ECO:0000256" key="1">
    <source>
        <dbReference type="ARBA" id="ARBA00005205"/>
    </source>
</evidence>
<dbReference type="EC" id="1.5.1.2" evidence="10 11"/>
<evidence type="ECO:0000259" key="15">
    <source>
        <dbReference type="Pfam" id="PF14748"/>
    </source>
</evidence>
<evidence type="ECO:0000313" key="16">
    <source>
        <dbReference type="EMBL" id="KGQ69533.1"/>
    </source>
</evidence>
<dbReference type="SUPFAM" id="SSF48179">
    <property type="entry name" value="6-phosphogluconate dehydrogenase C-terminal domain-like"/>
    <property type="match status" value="1"/>
</dbReference>
<dbReference type="GO" id="GO:0004735">
    <property type="term" value="F:pyrroline-5-carboxylate reductase activity"/>
    <property type="evidence" value="ECO:0007669"/>
    <property type="project" value="UniProtKB-UniRule"/>
</dbReference>
<protein>
    <recommendedName>
        <fullName evidence="10 11">Pyrroline-5-carboxylate reductase</fullName>
        <shortName evidence="10">P5C reductase</shortName>
        <shortName evidence="10">P5CR</shortName>
        <ecNumber evidence="10 11">1.5.1.2</ecNumber>
    </recommendedName>
    <alternativeName>
        <fullName evidence="10">PCA reductase</fullName>
    </alternativeName>
</protein>
<dbReference type="Proteomes" id="UP000030380">
    <property type="component" value="Unassembled WGS sequence"/>
</dbReference>
<name>A0A0A3AJF2_9PAST</name>
<dbReference type="InterPro" id="IPR029036">
    <property type="entry name" value="P5CR_dimer"/>
</dbReference>
<dbReference type="STRING" id="505317.OA57_10990"/>
<comment type="caution">
    <text evidence="16">The sequence shown here is derived from an EMBL/GenBank/DDBJ whole genome shotgun (WGS) entry which is preliminary data.</text>
</comment>
<comment type="subcellular location">
    <subcellularLocation>
        <location evidence="10">Cytoplasm</location>
    </subcellularLocation>
</comment>
<dbReference type="InterPro" id="IPR008927">
    <property type="entry name" value="6-PGluconate_DH-like_C_sf"/>
</dbReference>
<dbReference type="PIRSF" id="PIRSF000193">
    <property type="entry name" value="Pyrrol-5-carb_rd"/>
    <property type="match status" value="1"/>
</dbReference>
<evidence type="ECO:0000256" key="12">
    <source>
        <dbReference type="PIRSR" id="PIRSR000193-1"/>
    </source>
</evidence>
<evidence type="ECO:0000256" key="2">
    <source>
        <dbReference type="ARBA" id="ARBA00005525"/>
    </source>
</evidence>
<keyword evidence="17" id="KW-1185">Reference proteome</keyword>
<feature type="binding site" evidence="12">
    <location>
        <begin position="9"/>
        <end position="14"/>
    </location>
    <ligand>
        <name>NADP(+)</name>
        <dbReference type="ChEBI" id="CHEBI:58349"/>
    </ligand>
</feature>
<evidence type="ECO:0000256" key="10">
    <source>
        <dbReference type="HAMAP-Rule" id="MF_01925"/>
    </source>
</evidence>
<dbReference type="RefSeq" id="WP_034617767.1">
    <property type="nucleotide sequence ID" value="NZ_JSUM01000017.1"/>
</dbReference>
<evidence type="ECO:0000256" key="13">
    <source>
        <dbReference type="RuleBase" id="RU003903"/>
    </source>
</evidence>
<dbReference type="NCBIfam" id="TIGR00112">
    <property type="entry name" value="proC"/>
    <property type="match status" value="1"/>
</dbReference>
<keyword evidence="3 10" id="KW-0963">Cytoplasm</keyword>
<dbReference type="InterPro" id="IPR036291">
    <property type="entry name" value="NAD(P)-bd_dom_sf"/>
</dbReference>
<evidence type="ECO:0000256" key="3">
    <source>
        <dbReference type="ARBA" id="ARBA00022490"/>
    </source>
</evidence>
<dbReference type="GO" id="GO:0055129">
    <property type="term" value="P:L-proline biosynthetic process"/>
    <property type="evidence" value="ECO:0007669"/>
    <property type="project" value="UniProtKB-UniRule"/>
</dbReference>
<dbReference type="InterPro" id="IPR000304">
    <property type="entry name" value="Pyrroline-COOH_reductase"/>
</dbReference>
<comment type="catalytic activity">
    <reaction evidence="9 10 13">
        <text>L-proline + NADP(+) = (S)-1-pyrroline-5-carboxylate + NADPH + 2 H(+)</text>
        <dbReference type="Rhea" id="RHEA:14109"/>
        <dbReference type="ChEBI" id="CHEBI:15378"/>
        <dbReference type="ChEBI" id="CHEBI:17388"/>
        <dbReference type="ChEBI" id="CHEBI:57783"/>
        <dbReference type="ChEBI" id="CHEBI:58349"/>
        <dbReference type="ChEBI" id="CHEBI:60039"/>
        <dbReference type="EC" id="1.5.1.2"/>
    </reaction>
</comment>
<organism evidence="16 17">
    <name type="scientific">Chelonobacter oris</name>
    <dbReference type="NCBI Taxonomy" id="505317"/>
    <lineage>
        <taxon>Bacteria</taxon>
        <taxon>Pseudomonadati</taxon>
        <taxon>Pseudomonadota</taxon>
        <taxon>Gammaproteobacteria</taxon>
        <taxon>Pasteurellales</taxon>
        <taxon>Pasteurellaceae</taxon>
        <taxon>Chelonobacter</taxon>
    </lineage>
</organism>
<comment type="similarity">
    <text evidence="2 10 13">Belongs to the pyrroline-5-carboxylate reductase family.</text>
</comment>
<evidence type="ECO:0000256" key="4">
    <source>
        <dbReference type="ARBA" id="ARBA00022605"/>
    </source>
</evidence>
<feature type="domain" description="Pyrroline-5-carboxylate reductase catalytic N-terminal" evidence="14">
    <location>
        <begin position="6"/>
        <end position="98"/>
    </location>
</feature>
<feature type="binding site" evidence="12">
    <location>
        <begin position="69"/>
        <end position="72"/>
    </location>
    <ligand>
        <name>NADP(+)</name>
        <dbReference type="ChEBI" id="CHEBI:58349"/>
    </ligand>
</feature>
<dbReference type="InterPro" id="IPR053790">
    <property type="entry name" value="P5CR-like_CS"/>
</dbReference>
<dbReference type="FunFam" id="3.40.50.720:FF:000105">
    <property type="entry name" value="Pyrroline-5-carboxylate reductase"/>
    <property type="match status" value="1"/>
</dbReference>
<feature type="binding site" evidence="12">
    <location>
        <position position="56"/>
    </location>
    <ligand>
        <name>NADPH</name>
        <dbReference type="ChEBI" id="CHEBI:57783"/>
    </ligand>
</feature>
<dbReference type="OrthoDB" id="9805754at2"/>
<dbReference type="PANTHER" id="PTHR11645">
    <property type="entry name" value="PYRROLINE-5-CARBOXYLATE REDUCTASE"/>
    <property type="match status" value="1"/>
</dbReference>
<evidence type="ECO:0000259" key="14">
    <source>
        <dbReference type="Pfam" id="PF03807"/>
    </source>
</evidence>
<keyword evidence="5 10" id="KW-0641">Proline biosynthesis</keyword>